<evidence type="ECO:0000313" key="2">
    <source>
        <dbReference type="Proteomes" id="UP000186817"/>
    </source>
</evidence>
<reference evidence="1 2" key="1">
    <citation type="submission" date="2016-02" db="EMBL/GenBank/DDBJ databases">
        <title>Genome analysis of coral dinoflagellate symbionts highlights evolutionary adaptations to a symbiotic lifestyle.</title>
        <authorList>
            <person name="Aranda M."/>
            <person name="Li Y."/>
            <person name="Liew Y.J."/>
            <person name="Baumgarten S."/>
            <person name="Simakov O."/>
            <person name="Wilson M."/>
            <person name="Piel J."/>
            <person name="Ashoor H."/>
            <person name="Bougouffa S."/>
            <person name="Bajic V.B."/>
            <person name="Ryu T."/>
            <person name="Ravasi T."/>
            <person name="Bayer T."/>
            <person name="Micklem G."/>
            <person name="Kim H."/>
            <person name="Bhak J."/>
            <person name="Lajeunesse T.C."/>
            <person name="Voolstra C.R."/>
        </authorList>
    </citation>
    <scope>NUCLEOTIDE SEQUENCE [LARGE SCALE GENOMIC DNA]</scope>
    <source>
        <strain evidence="1 2">CCMP2467</strain>
    </source>
</reference>
<dbReference type="AlphaFoldDB" id="A0A1Q9EW36"/>
<accession>A0A1Q9EW36</accession>
<organism evidence="1 2">
    <name type="scientific">Symbiodinium microadriaticum</name>
    <name type="common">Dinoflagellate</name>
    <name type="synonym">Zooxanthella microadriatica</name>
    <dbReference type="NCBI Taxonomy" id="2951"/>
    <lineage>
        <taxon>Eukaryota</taxon>
        <taxon>Sar</taxon>
        <taxon>Alveolata</taxon>
        <taxon>Dinophyceae</taxon>
        <taxon>Suessiales</taxon>
        <taxon>Symbiodiniaceae</taxon>
        <taxon>Symbiodinium</taxon>
    </lineage>
</organism>
<keyword evidence="2" id="KW-1185">Reference proteome</keyword>
<gene>
    <name evidence="1" type="ORF">AK812_SmicGene4521</name>
</gene>
<proteinExistence type="predicted"/>
<sequence>MSSSKVRTGLGAAAAVNCTECWDGGFAWSESCCKACPAQCPSGNCTWMHSQGYKCFDPTKEVACYTGTDHRICEKSQVCPSCGSCSGARVRRTECGTCPPGQRPDESHCNCISEQLAANHIVDVGNHACPTSMAPLNASKECAAAAEVVWPGRGCYGLGWKEIVQTPADGREYPQGCMFEEAAGGGCALLFNPGGQAEKCPDGSTCSVLCSDMSCVAVGKPCDPKNNACCKEAEGKFGLQHSAAMGCAASVQTEQVAKRTYKMVDVEVVMRGEASEDTGIHHEVGSSVSLESYGTAKQHRSSFYEKGSTEEIFDKLAPKRLDHEVHLRKMKKFLKDVETFPCNFQNRVESSRDELGLQTTHSAVATRPRKSSAMLYVSQRKVSSTDPVGVPMQCVSMGAGPVCISGEVLHGIVV</sequence>
<dbReference type="OrthoDB" id="417060at2759"/>
<comment type="caution">
    <text evidence="1">The sequence shown here is derived from an EMBL/GenBank/DDBJ whole genome shotgun (WGS) entry which is preliminary data.</text>
</comment>
<dbReference type="EMBL" id="LSRX01000056">
    <property type="protein sequence ID" value="OLQ11647.1"/>
    <property type="molecule type" value="Genomic_DNA"/>
</dbReference>
<dbReference type="Proteomes" id="UP000186817">
    <property type="component" value="Unassembled WGS sequence"/>
</dbReference>
<protein>
    <submittedName>
        <fullName evidence="1">Uncharacterized protein</fullName>
    </submittedName>
</protein>
<evidence type="ECO:0000313" key="1">
    <source>
        <dbReference type="EMBL" id="OLQ11647.1"/>
    </source>
</evidence>
<name>A0A1Q9EW36_SYMMI</name>